<accession>A0A3P7IEI7</accession>
<evidence type="ECO:0000313" key="2">
    <source>
        <dbReference type="EMBL" id="VDM66323.1"/>
    </source>
</evidence>
<dbReference type="AlphaFoldDB" id="A0A3P7IEI7"/>
<dbReference type="EMBL" id="UYYB01002562">
    <property type="protein sequence ID" value="VDM66323.1"/>
    <property type="molecule type" value="Genomic_DNA"/>
</dbReference>
<keyword evidence="3" id="KW-1185">Reference proteome</keyword>
<gene>
    <name evidence="2" type="ORF">SVUK_LOCUS1321</name>
</gene>
<reference evidence="2 3" key="1">
    <citation type="submission" date="2018-11" db="EMBL/GenBank/DDBJ databases">
        <authorList>
            <consortium name="Pathogen Informatics"/>
        </authorList>
    </citation>
    <scope>NUCLEOTIDE SEQUENCE [LARGE SCALE GENOMIC DNA]</scope>
</reference>
<feature type="compositionally biased region" description="Basic residues" evidence="1">
    <location>
        <begin position="423"/>
        <end position="432"/>
    </location>
</feature>
<evidence type="ECO:0000313" key="3">
    <source>
        <dbReference type="Proteomes" id="UP000270094"/>
    </source>
</evidence>
<protein>
    <submittedName>
        <fullName evidence="2">Uncharacterized protein</fullName>
    </submittedName>
</protein>
<sequence length="464" mass="53190">MGHYELVHEAAHAVEKIICAANTGETELMSMWYDELVEEYLAEQPVGIELFPFSSLEFQLKIATAFVVLQQEAFDEQLRLMETLKYLMDRRLKARHGSIIKDFQLLLPSYQKSFVYIFKVGRIELYWFWDPNEGEELNNAVEVQDENLTFFENCLAQYLEKRGVHKLNSLSKKAGVVIANDTVHDSANTTIYALYSSNQHAGILWFPLHSQAPFESSVNLYNKIRELRHAFIAVVDSADCWLNSDVSLSIGRTPPIVISRGPLEFDTIRSLFLCGTDVVVELDVTSSIKEAERLVDEICQASDIAMVLPRYKCTLRSADCLLWTAPPTPRMSLDTLKTHAGNIKNNTEMDLTTGQISNKVPTFLLETRHLSNFWLNRTRRRNSNGSEDNALTETTEFLMRTLLKVTTFPTKQEQHDFRDKKQGTRKKRRRKKMENLVARGYMSDSGETSCHHPIHSRSLSDLHT</sequence>
<feature type="compositionally biased region" description="Basic and acidic residues" evidence="1">
    <location>
        <begin position="412"/>
        <end position="422"/>
    </location>
</feature>
<proteinExistence type="predicted"/>
<organism evidence="2 3">
    <name type="scientific">Strongylus vulgaris</name>
    <name type="common">Blood worm</name>
    <dbReference type="NCBI Taxonomy" id="40348"/>
    <lineage>
        <taxon>Eukaryota</taxon>
        <taxon>Metazoa</taxon>
        <taxon>Ecdysozoa</taxon>
        <taxon>Nematoda</taxon>
        <taxon>Chromadorea</taxon>
        <taxon>Rhabditida</taxon>
        <taxon>Rhabditina</taxon>
        <taxon>Rhabditomorpha</taxon>
        <taxon>Strongyloidea</taxon>
        <taxon>Strongylidae</taxon>
        <taxon>Strongylus</taxon>
    </lineage>
</organism>
<evidence type="ECO:0000256" key="1">
    <source>
        <dbReference type="SAM" id="MobiDB-lite"/>
    </source>
</evidence>
<name>A0A3P7IEI7_STRVU</name>
<feature type="region of interest" description="Disordered" evidence="1">
    <location>
        <begin position="410"/>
        <end position="464"/>
    </location>
</feature>
<dbReference type="OrthoDB" id="626167at2759"/>
<dbReference type="Proteomes" id="UP000270094">
    <property type="component" value="Unassembled WGS sequence"/>
</dbReference>